<keyword evidence="7" id="KW-0677">Repeat</keyword>
<keyword evidence="8" id="KW-0130">Cell adhesion</keyword>
<evidence type="ECO:0000256" key="10">
    <source>
        <dbReference type="ARBA" id="ARBA00022989"/>
    </source>
</evidence>
<dbReference type="AlphaFoldDB" id="A0A8T0B0W9"/>
<proteinExistence type="inferred from homology"/>
<feature type="region of interest" description="Disordered" evidence="16">
    <location>
        <begin position="455"/>
        <end position="483"/>
    </location>
</feature>
<evidence type="ECO:0000256" key="9">
    <source>
        <dbReference type="ARBA" id="ARBA00022949"/>
    </source>
</evidence>
<evidence type="ECO:0000256" key="8">
    <source>
        <dbReference type="ARBA" id="ARBA00022889"/>
    </source>
</evidence>
<dbReference type="PROSITE" id="PS50835">
    <property type="entry name" value="IG_LIKE"/>
    <property type="match status" value="3"/>
</dbReference>
<dbReference type="InterPro" id="IPR007110">
    <property type="entry name" value="Ig-like_dom"/>
</dbReference>
<dbReference type="InterPro" id="IPR036179">
    <property type="entry name" value="Ig-like_dom_sf"/>
</dbReference>
<feature type="compositionally biased region" description="Basic and acidic residues" evidence="16">
    <location>
        <begin position="455"/>
        <end position="470"/>
    </location>
</feature>
<evidence type="ECO:0000256" key="16">
    <source>
        <dbReference type="SAM" id="MobiDB-lite"/>
    </source>
</evidence>
<dbReference type="GO" id="GO:0005886">
    <property type="term" value="C:plasma membrane"/>
    <property type="evidence" value="ECO:0007669"/>
    <property type="project" value="UniProtKB-SubCell"/>
</dbReference>
<evidence type="ECO:0000313" key="20">
    <source>
        <dbReference type="Proteomes" id="UP000606274"/>
    </source>
</evidence>
<evidence type="ECO:0000256" key="11">
    <source>
        <dbReference type="ARBA" id="ARBA00023136"/>
    </source>
</evidence>
<keyword evidence="6" id="KW-0732">Signal</keyword>
<feature type="compositionally biased region" description="Acidic residues" evidence="16">
    <location>
        <begin position="471"/>
        <end position="481"/>
    </location>
</feature>
<dbReference type="FunFam" id="2.60.40.10:FF:000298">
    <property type="entry name" value="Nectin cell adhesion molecule 3"/>
    <property type="match status" value="1"/>
</dbReference>
<feature type="domain" description="Ig-like" evidence="18">
    <location>
        <begin position="266"/>
        <end position="349"/>
    </location>
</feature>
<dbReference type="PANTHER" id="PTHR23277:SF12">
    <property type="entry name" value="NECTIN-3"/>
    <property type="match status" value="1"/>
</dbReference>
<dbReference type="Pfam" id="PF07686">
    <property type="entry name" value="V-set"/>
    <property type="match status" value="1"/>
</dbReference>
<feature type="domain" description="Ig-like" evidence="18">
    <location>
        <begin position="166"/>
        <end position="255"/>
    </location>
</feature>
<comment type="caution">
    <text evidence="19">The sequence shown here is derived from an EMBL/GenBank/DDBJ whole genome shotgun (WGS) entry which is preliminary data.</text>
</comment>
<dbReference type="GO" id="GO:0007157">
    <property type="term" value="P:heterophilic cell-cell adhesion via plasma membrane cell adhesion molecules"/>
    <property type="evidence" value="ECO:0007669"/>
    <property type="project" value="TreeGrafter"/>
</dbReference>
<dbReference type="SMART" id="SM00408">
    <property type="entry name" value="IGc2"/>
    <property type="match status" value="1"/>
</dbReference>
<reference evidence="19" key="1">
    <citation type="submission" date="2020-08" db="EMBL/GenBank/DDBJ databases">
        <title>Chromosome-level assembly of Southern catfish (Silurus meridionalis) provides insights into visual adaptation to the nocturnal and benthic lifestyles.</title>
        <authorList>
            <person name="Zhang Y."/>
            <person name="Wang D."/>
            <person name="Peng Z."/>
        </authorList>
    </citation>
    <scope>NUCLEOTIDE SEQUENCE</scope>
    <source>
        <strain evidence="19">SWU-2019-XX</strain>
        <tissue evidence="19">Muscle</tissue>
    </source>
</reference>
<gene>
    <name evidence="19" type="ORF">HF521_002782</name>
</gene>
<evidence type="ECO:0000256" key="4">
    <source>
        <dbReference type="ARBA" id="ARBA00022475"/>
    </source>
</evidence>
<evidence type="ECO:0000256" key="14">
    <source>
        <dbReference type="ARBA" id="ARBA00023319"/>
    </source>
</evidence>
<dbReference type="GO" id="GO:0043296">
    <property type="term" value="C:apical junction complex"/>
    <property type="evidence" value="ECO:0007669"/>
    <property type="project" value="TreeGrafter"/>
</dbReference>
<dbReference type="Proteomes" id="UP000606274">
    <property type="component" value="Unassembled WGS sequence"/>
</dbReference>
<keyword evidence="14" id="KW-0393">Immunoglobulin domain</keyword>
<dbReference type="EMBL" id="JABFDY010000012">
    <property type="protein sequence ID" value="KAF7699824.1"/>
    <property type="molecule type" value="Genomic_DNA"/>
</dbReference>
<keyword evidence="20" id="KW-1185">Reference proteome</keyword>
<dbReference type="InterPro" id="IPR051427">
    <property type="entry name" value="Nectin/Nectin-like"/>
</dbReference>
<evidence type="ECO:0000313" key="19">
    <source>
        <dbReference type="EMBL" id="KAF7699824.1"/>
    </source>
</evidence>
<dbReference type="OrthoDB" id="9442762at2759"/>
<keyword evidence="11 17" id="KW-0472">Membrane</keyword>
<evidence type="ECO:0000256" key="1">
    <source>
        <dbReference type="ARBA" id="ARBA00004162"/>
    </source>
</evidence>
<evidence type="ECO:0000256" key="7">
    <source>
        <dbReference type="ARBA" id="ARBA00022737"/>
    </source>
</evidence>
<keyword evidence="10 17" id="KW-1133">Transmembrane helix</keyword>
<dbReference type="SUPFAM" id="SSF48726">
    <property type="entry name" value="Immunoglobulin"/>
    <property type="match status" value="3"/>
</dbReference>
<dbReference type="PANTHER" id="PTHR23277">
    <property type="entry name" value="NECTIN-RELATED"/>
    <property type="match status" value="1"/>
</dbReference>
<sequence length="545" mass="60358">MVTQGSVQKRSLAESEIMARGQRFFDLNLSVSLELSVHLPLLLFLLTGVYSNEVVVPEHVQVVLGKNATLSCKVDVGANLTLTQSSWERSLPMGSVTVAVFNPHFGISISEEYINRVHFVNPSVEDASIVLEGVGFADIGSYICKVVTFPLGNSQASAVVDIMVEPKVYVLAGSVPLVDGNVEGVVATCMAERARPPADVFWEAELDGRSEQIMQAEADGTTSTQVNYIWAPSSHALNHALTCVVHHPALAMDLRIPYVLNIQFPPDVMVVGQNDVWYVGQENAKLDCRANANPPPHHFFWTRLNMPMPAGVKTINSSLVFTHPLQKNDSGTYRCEVQNEVGLHSQEVHIWIHDPQSTPSALTTTSGIIPGLSSSSPTHFRARFTSPTLASLHDGTMGTVVGSAVGGILVLVFLLCIVLLWYIRQHRTFRGDYYTKQYIGPSYMQKESLELQDTFRDDSPNYNEDLKHTPDDDDDDDDDGDTQIYHSYTKNNNDWDNCCTKNSNISTIGNNSTPYLQEKRCDVATDCEYVSHKDGSVISRREWYV</sequence>
<keyword evidence="13" id="KW-0325">Glycoprotein</keyword>
<dbReference type="InterPro" id="IPR013783">
    <property type="entry name" value="Ig-like_fold"/>
</dbReference>
<protein>
    <recommendedName>
        <fullName evidence="15">Nectin cell adhesion molecule 3</fullName>
    </recommendedName>
</protein>
<dbReference type="Pfam" id="PF13927">
    <property type="entry name" value="Ig_3"/>
    <property type="match status" value="1"/>
</dbReference>
<evidence type="ECO:0000256" key="12">
    <source>
        <dbReference type="ARBA" id="ARBA00023157"/>
    </source>
</evidence>
<evidence type="ECO:0000256" key="5">
    <source>
        <dbReference type="ARBA" id="ARBA00022692"/>
    </source>
</evidence>
<keyword evidence="5 17" id="KW-0812">Transmembrane</keyword>
<evidence type="ECO:0000256" key="15">
    <source>
        <dbReference type="ARBA" id="ARBA00082570"/>
    </source>
</evidence>
<comment type="subcellular location">
    <subcellularLocation>
        <location evidence="2">Cell junction</location>
        <location evidence="2">Adherens junction</location>
    </subcellularLocation>
    <subcellularLocation>
        <location evidence="1">Cell membrane</location>
        <topology evidence="1">Single-pass membrane protein</topology>
    </subcellularLocation>
</comment>
<name>A0A8T0B0W9_SILME</name>
<organism evidence="19 20">
    <name type="scientific">Silurus meridionalis</name>
    <name type="common">Southern catfish</name>
    <name type="synonym">Silurus soldatovi meridionalis</name>
    <dbReference type="NCBI Taxonomy" id="175797"/>
    <lineage>
        <taxon>Eukaryota</taxon>
        <taxon>Metazoa</taxon>
        <taxon>Chordata</taxon>
        <taxon>Craniata</taxon>
        <taxon>Vertebrata</taxon>
        <taxon>Euteleostomi</taxon>
        <taxon>Actinopterygii</taxon>
        <taxon>Neopterygii</taxon>
        <taxon>Teleostei</taxon>
        <taxon>Ostariophysi</taxon>
        <taxon>Siluriformes</taxon>
        <taxon>Siluridae</taxon>
        <taxon>Silurus</taxon>
    </lineage>
</organism>
<evidence type="ECO:0000259" key="18">
    <source>
        <dbReference type="PROSITE" id="PS50835"/>
    </source>
</evidence>
<keyword evidence="4" id="KW-1003">Cell membrane</keyword>
<evidence type="ECO:0000256" key="6">
    <source>
        <dbReference type="ARBA" id="ARBA00022729"/>
    </source>
</evidence>
<comment type="similarity">
    <text evidence="3">Belongs to the nectin family.</text>
</comment>
<dbReference type="Gene3D" id="2.60.40.10">
    <property type="entry name" value="Immunoglobulins"/>
    <property type="match status" value="3"/>
</dbReference>
<dbReference type="Pfam" id="PF08205">
    <property type="entry name" value="C2-set_2"/>
    <property type="match status" value="1"/>
</dbReference>
<evidence type="ECO:0000256" key="2">
    <source>
        <dbReference type="ARBA" id="ARBA00004536"/>
    </source>
</evidence>
<evidence type="ECO:0000256" key="13">
    <source>
        <dbReference type="ARBA" id="ARBA00023180"/>
    </source>
</evidence>
<feature type="transmembrane region" description="Helical" evidence="17">
    <location>
        <begin position="400"/>
        <end position="423"/>
    </location>
</feature>
<evidence type="ECO:0000256" key="3">
    <source>
        <dbReference type="ARBA" id="ARBA00007810"/>
    </source>
</evidence>
<accession>A0A8T0B0W9</accession>
<keyword evidence="9" id="KW-0965">Cell junction</keyword>
<evidence type="ECO:0000256" key="17">
    <source>
        <dbReference type="SAM" id="Phobius"/>
    </source>
</evidence>
<dbReference type="SMART" id="SM00409">
    <property type="entry name" value="IG"/>
    <property type="match status" value="2"/>
</dbReference>
<keyword evidence="12" id="KW-1015">Disulfide bond</keyword>
<dbReference type="InterPro" id="IPR013162">
    <property type="entry name" value="CD80_C2-set"/>
</dbReference>
<dbReference type="GO" id="GO:0005912">
    <property type="term" value="C:adherens junction"/>
    <property type="evidence" value="ECO:0007669"/>
    <property type="project" value="UniProtKB-SubCell"/>
</dbReference>
<dbReference type="InterPro" id="IPR003599">
    <property type="entry name" value="Ig_sub"/>
</dbReference>
<feature type="domain" description="Ig-like" evidence="18">
    <location>
        <begin position="40"/>
        <end position="161"/>
    </location>
</feature>
<dbReference type="InterPro" id="IPR013106">
    <property type="entry name" value="Ig_V-set"/>
</dbReference>
<dbReference type="GO" id="GO:0007156">
    <property type="term" value="P:homophilic cell adhesion via plasma membrane adhesion molecules"/>
    <property type="evidence" value="ECO:0007669"/>
    <property type="project" value="TreeGrafter"/>
</dbReference>
<dbReference type="InterPro" id="IPR003598">
    <property type="entry name" value="Ig_sub2"/>
</dbReference>